<evidence type="ECO:0000313" key="1">
    <source>
        <dbReference type="EMBL" id="KAI3709434.1"/>
    </source>
</evidence>
<dbReference type="Proteomes" id="UP001055811">
    <property type="component" value="Linkage Group LG07"/>
</dbReference>
<reference evidence="2" key="1">
    <citation type="journal article" date="2022" name="Mol. Ecol. Resour.">
        <title>The genomes of chicory, endive, great burdock and yacon provide insights into Asteraceae palaeo-polyploidization history and plant inulin production.</title>
        <authorList>
            <person name="Fan W."/>
            <person name="Wang S."/>
            <person name="Wang H."/>
            <person name="Wang A."/>
            <person name="Jiang F."/>
            <person name="Liu H."/>
            <person name="Zhao H."/>
            <person name="Xu D."/>
            <person name="Zhang Y."/>
        </authorList>
    </citation>
    <scope>NUCLEOTIDE SEQUENCE [LARGE SCALE GENOMIC DNA]</scope>
    <source>
        <strain evidence="2">cv. Punajuju</strain>
    </source>
</reference>
<sequence length="168" mass="19200">MFRLKQTLGFEPSEDELAASLRISKAELQVKQSECKLAREKLAMSNVSLVMSVAQKYANMGAEICDVIQGIQDFYLHTYVVKEAASANDAERSAEVIIIIYWKLSLMVHPDKCPYLEANQAFIKLNKPFKDLQDPVKRKAMDDKIDEKEENERFKLKLKAMREVAQGL</sequence>
<gene>
    <name evidence="1" type="ORF">L2E82_39196</name>
</gene>
<reference evidence="1 2" key="2">
    <citation type="journal article" date="2022" name="Mol. Ecol. Resour.">
        <title>The genomes of chicory, endive, great burdock and yacon provide insights into Asteraceae paleo-polyploidization history and plant inulin production.</title>
        <authorList>
            <person name="Fan W."/>
            <person name="Wang S."/>
            <person name="Wang H."/>
            <person name="Wang A."/>
            <person name="Jiang F."/>
            <person name="Liu H."/>
            <person name="Zhao H."/>
            <person name="Xu D."/>
            <person name="Zhang Y."/>
        </authorList>
    </citation>
    <scope>NUCLEOTIDE SEQUENCE [LARGE SCALE GENOMIC DNA]</scope>
    <source>
        <strain evidence="2">cv. Punajuju</strain>
        <tissue evidence="1">Leaves</tissue>
    </source>
</reference>
<evidence type="ECO:0000313" key="2">
    <source>
        <dbReference type="Proteomes" id="UP001055811"/>
    </source>
</evidence>
<organism evidence="1 2">
    <name type="scientific">Cichorium intybus</name>
    <name type="common">Chicory</name>
    <dbReference type="NCBI Taxonomy" id="13427"/>
    <lineage>
        <taxon>Eukaryota</taxon>
        <taxon>Viridiplantae</taxon>
        <taxon>Streptophyta</taxon>
        <taxon>Embryophyta</taxon>
        <taxon>Tracheophyta</taxon>
        <taxon>Spermatophyta</taxon>
        <taxon>Magnoliopsida</taxon>
        <taxon>eudicotyledons</taxon>
        <taxon>Gunneridae</taxon>
        <taxon>Pentapetalae</taxon>
        <taxon>asterids</taxon>
        <taxon>campanulids</taxon>
        <taxon>Asterales</taxon>
        <taxon>Asteraceae</taxon>
        <taxon>Cichorioideae</taxon>
        <taxon>Cichorieae</taxon>
        <taxon>Cichoriinae</taxon>
        <taxon>Cichorium</taxon>
    </lineage>
</organism>
<protein>
    <submittedName>
        <fullName evidence="1">Uncharacterized protein</fullName>
    </submittedName>
</protein>
<keyword evidence="2" id="KW-1185">Reference proteome</keyword>
<name>A0ACB9AIJ2_CICIN</name>
<proteinExistence type="predicted"/>
<accession>A0ACB9AIJ2</accession>
<comment type="caution">
    <text evidence="1">The sequence shown here is derived from an EMBL/GenBank/DDBJ whole genome shotgun (WGS) entry which is preliminary data.</text>
</comment>
<dbReference type="EMBL" id="CM042015">
    <property type="protein sequence ID" value="KAI3709434.1"/>
    <property type="molecule type" value="Genomic_DNA"/>
</dbReference>